<evidence type="ECO:0000313" key="1">
    <source>
        <dbReference type="EMBL" id="RGP53219.1"/>
    </source>
</evidence>
<protein>
    <submittedName>
        <fullName evidence="1">Uncharacterized protein</fullName>
    </submittedName>
</protein>
<dbReference type="EMBL" id="LMAZ01000007">
    <property type="protein sequence ID" value="RGP53219.1"/>
    <property type="molecule type" value="Genomic_DNA"/>
</dbReference>
<evidence type="ECO:0000313" key="2">
    <source>
        <dbReference type="Proteomes" id="UP000265411"/>
    </source>
</evidence>
<keyword evidence="2" id="KW-1185">Reference proteome</keyword>
<sequence length="162" mass="18825">MLLFLDFDGVLHPDAVYLRRGRAELRAEGQLFMWAHYLQAVVEEADVQIVLSTSWARHLGYQRARKALPEPVSRLVVGATWHSAMRKAGSDHRTLWDLQTRYEQIQSYLGRLRGPVEWLAVDDDDVGWPEEKRSRLIHTDSNLGLSCADAREQLRERLNLRY</sequence>
<dbReference type="RefSeq" id="WP_088276345.1">
    <property type="nucleotide sequence ID" value="NZ_LMAZ01000007.1"/>
</dbReference>
<dbReference type="Proteomes" id="UP000265411">
    <property type="component" value="Unassembled WGS sequence"/>
</dbReference>
<reference evidence="1 2" key="1">
    <citation type="journal article" date="2018" name="Syst. Appl. Microbiol.">
        <title>Pseudomonas gallaeciensis sp. nov., isolated from crude-oil-contaminated intertidal sand samples after the Prestige oil spill.</title>
        <authorList>
            <person name="Mulet M."/>
            <person name="Sanchez D."/>
            <person name="Rodriguez A.C."/>
            <person name="Nogales B."/>
            <person name="Bosch R."/>
            <person name="Busquets A."/>
            <person name="Gomila M."/>
            <person name="Lalucat J."/>
            <person name="Garcia-Valdes E."/>
        </authorList>
    </citation>
    <scope>NUCLEOTIDE SEQUENCE [LARGE SCALE GENOMIC DNA]</scope>
    <source>
        <strain evidence="1 2">V113</strain>
    </source>
</reference>
<organism evidence="1 2">
    <name type="scientific">Pseudomonas abyssi</name>
    <dbReference type="NCBI Taxonomy" id="170540"/>
    <lineage>
        <taxon>Bacteria</taxon>
        <taxon>Pseudomonadati</taxon>
        <taxon>Pseudomonadota</taxon>
        <taxon>Gammaproteobacteria</taxon>
        <taxon>Pseudomonadales</taxon>
        <taxon>Pseudomonadaceae</taxon>
        <taxon>Pseudomonas</taxon>
    </lineage>
</organism>
<gene>
    <name evidence="1" type="ORF">ASB58_16705</name>
</gene>
<dbReference type="AlphaFoldDB" id="A0A395R0B6"/>
<name>A0A395R0B6_9PSED</name>
<dbReference type="Pfam" id="PF18143">
    <property type="entry name" value="HAD_SAK_2"/>
    <property type="match status" value="1"/>
</dbReference>
<proteinExistence type="predicted"/>
<accession>A0A395R0B6</accession>
<comment type="caution">
    <text evidence="1">The sequence shown here is derived from an EMBL/GenBank/DDBJ whole genome shotgun (WGS) entry which is preliminary data.</text>
</comment>
<dbReference type="OrthoDB" id="8773450at2"/>